<keyword evidence="3" id="KW-1185">Reference proteome</keyword>
<reference evidence="2 3" key="1">
    <citation type="submission" date="2018-10" db="EMBL/GenBank/DDBJ databases">
        <title>Falsibacillus sp. genome draft.</title>
        <authorList>
            <person name="Shi S."/>
        </authorList>
    </citation>
    <scope>NUCLEOTIDE SEQUENCE [LARGE SCALE GENOMIC DNA]</scope>
    <source>
        <strain evidence="2 3">GY 10110</strain>
    </source>
</reference>
<name>A0A3L7JXZ8_9BACI</name>
<dbReference type="AlphaFoldDB" id="A0A3L7JXZ8"/>
<evidence type="ECO:0000313" key="3">
    <source>
        <dbReference type="Proteomes" id="UP000276770"/>
    </source>
</evidence>
<protein>
    <submittedName>
        <fullName evidence="2">Uncharacterized protein</fullName>
    </submittedName>
</protein>
<dbReference type="EMBL" id="RCVZ01000006">
    <property type="protein sequence ID" value="RLQ95400.1"/>
    <property type="molecule type" value="Genomic_DNA"/>
</dbReference>
<organism evidence="2 3">
    <name type="scientific">Falsibacillus albus</name>
    <dbReference type="NCBI Taxonomy" id="2478915"/>
    <lineage>
        <taxon>Bacteria</taxon>
        <taxon>Bacillati</taxon>
        <taxon>Bacillota</taxon>
        <taxon>Bacilli</taxon>
        <taxon>Bacillales</taxon>
        <taxon>Bacillaceae</taxon>
        <taxon>Falsibacillus</taxon>
    </lineage>
</organism>
<sequence length="67" mass="7855">MLKRVVDHSLFWLLLECKTKTHRKRIRIFFVRSDFKEADSISSGKSGTGESPQERIDEDAHRPPEEI</sequence>
<dbReference type="RefSeq" id="WP_121680515.1">
    <property type="nucleotide sequence ID" value="NZ_RCVZ01000006.1"/>
</dbReference>
<feature type="compositionally biased region" description="Basic and acidic residues" evidence="1">
    <location>
        <begin position="52"/>
        <end position="67"/>
    </location>
</feature>
<feature type="region of interest" description="Disordered" evidence="1">
    <location>
        <begin position="37"/>
        <end position="67"/>
    </location>
</feature>
<gene>
    <name evidence="2" type="ORF">D9X91_10200</name>
</gene>
<feature type="compositionally biased region" description="Polar residues" evidence="1">
    <location>
        <begin position="40"/>
        <end position="51"/>
    </location>
</feature>
<proteinExistence type="predicted"/>
<evidence type="ECO:0000313" key="2">
    <source>
        <dbReference type="EMBL" id="RLQ95400.1"/>
    </source>
</evidence>
<evidence type="ECO:0000256" key="1">
    <source>
        <dbReference type="SAM" id="MobiDB-lite"/>
    </source>
</evidence>
<dbReference type="Proteomes" id="UP000276770">
    <property type="component" value="Unassembled WGS sequence"/>
</dbReference>
<accession>A0A3L7JXZ8</accession>
<comment type="caution">
    <text evidence="2">The sequence shown here is derived from an EMBL/GenBank/DDBJ whole genome shotgun (WGS) entry which is preliminary data.</text>
</comment>